<evidence type="ECO:0000259" key="7">
    <source>
        <dbReference type="PROSITE" id="PS51900"/>
    </source>
</evidence>
<dbReference type="Pfam" id="PF20172">
    <property type="entry name" value="DUF6538"/>
    <property type="match status" value="1"/>
</dbReference>
<evidence type="ECO:0000256" key="3">
    <source>
        <dbReference type="ARBA" id="ARBA00023125"/>
    </source>
</evidence>
<dbReference type="RefSeq" id="WP_407279292.1">
    <property type="nucleotide sequence ID" value="NZ_CP141259.1"/>
</dbReference>
<keyword evidence="4" id="KW-0233">DNA recombination</keyword>
<organism evidence="8 9">
    <name type="scientific">Aromatoleum evansii</name>
    <name type="common">Azoarcus evansii</name>
    <dbReference type="NCBI Taxonomy" id="59406"/>
    <lineage>
        <taxon>Bacteria</taxon>
        <taxon>Pseudomonadati</taxon>
        <taxon>Pseudomonadota</taxon>
        <taxon>Betaproteobacteria</taxon>
        <taxon>Rhodocyclales</taxon>
        <taxon>Rhodocyclaceae</taxon>
        <taxon>Aromatoleum</taxon>
    </lineage>
</organism>
<dbReference type="Proteomes" id="UP001626593">
    <property type="component" value="Chromosome"/>
</dbReference>
<evidence type="ECO:0000313" key="9">
    <source>
        <dbReference type="Proteomes" id="UP001626593"/>
    </source>
</evidence>
<gene>
    <name evidence="8" type="ORF">U5817_00135</name>
</gene>
<evidence type="ECO:0000256" key="4">
    <source>
        <dbReference type="ARBA" id="ARBA00023172"/>
    </source>
</evidence>
<comment type="similarity">
    <text evidence="1">Belongs to the 'phage' integrase family.</text>
</comment>
<keyword evidence="9" id="KW-1185">Reference proteome</keyword>
<evidence type="ECO:0000256" key="2">
    <source>
        <dbReference type="ARBA" id="ARBA00022908"/>
    </source>
</evidence>
<dbReference type="InterPro" id="IPR046668">
    <property type="entry name" value="DUF6538"/>
</dbReference>
<evidence type="ECO:0000259" key="6">
    <source>
        <dbReference type="PROSITE" id="PS51898"/>
    </source>
</evidence>
<dbReference type="PROSITE" id="PS51898">
    <property type="entry name" value="TYR_RECOMBINASE"/>
    <property type="match status" value="1"/>
</dbReference>
<sequence>MQITIGNVLKVSVRHTYLRQGRFYYQRSIPHDLANRYPARLIKRNLRTADPLTAAHKVAELDRLYESEWERLRTDPRSFPSKPPRCPEKLSDLNTDIAPLLSHFVTHADPRYGGFPREDSTFGTGDTYPAEAPVAGSHTDPNTDLMSDALRIYLASHHKGDSESLRKASTIAVNGFVAVRGDKPIRSLSRADARAYINTELTRGVTTATVRRRLTALNAIFNAYSQERELERKSPFSGHKIAGEGDDGKKRLPLTVDELKTVQTKCREADDDLRWLVALLSDTGARLAEITGLALDDLKTDAEIPHVVIRPHPWRSLKNKESERTVPLVGVSLWAARRVRKSAKEDQRFAFPRYTTKVACNATAASAALAKWIRTTGMDHTPHELRHTMRDRLREVQCPESITDAIGGWALKSVGQGYGSGYSLKVMHEWLAKIADHRSLLHHD</sequence>
<name>A0ABZ1AQS8_AROEV</name>
<dbReference type="InterPro" id="IPR044068">
    <property type="entry name" value="CB"/>
</dbReference>
<evidence type="ECO:0000313" key="8">
    <source>
        <dbReference type="EMBL" id="WRL46483.1"/>
    </source>
</evidence>
<keyword evidence="3 5" id="KW-0238">DNA-binding</keyword>
<dbReference type="InterPro" id="IPR002104">
    <property type="entry name" value="Integrase_catalytic"/>
</dbReference>
<evidence type="ECO:0000256" key="5">
    <source>
        <dbReference type="PROSITE-ProRule" id="PRU01248"/>
    </source>
</evidence>
<dbReference type="EMBL" id="CP141259">
    <property type="protein sequence ID" value="WRL46483.1"/>
    <property type="molecule type" value="Genomic_DNA"/>
</dbReference>
<dbReference type="InterPro" id="IPR013762">
    <property type="entry name" value="Integrase-like_cat_sf"/>
</dbReference>
<dbReference type="PANTHER" id="PTHR30629:SF2">
    <property type="entry name" value="PROPHAGE INTEGRASE INTS-RELATED"/>
    <property type="match status" value="1"/>
</dbReference>
<proteinExistence type="inferred from homology"/>
<dbReference type="InterPro" id="IPR050808">
    <property type="entry name" value="Phage_Integrase"/>
</dbReference>
<dbReference type="PANTHER" id="PTHR30629">
    <property type="entry name" value="PROPHAGE INTEGRASE"/>
    <property type="match status" value="1"/>
</dbReference>
<dbReference type="InterPro" id="IPR010998">
    <property type="entry name" value="Integrase_recombinase_N"/>
</dbReference>
<accession>A0ABZ1AQS8</accession>
<feature type="domain" description="Core-binding (CB)" evidence="7">
    <location>
        <begin position="144"/>
        <end position="225"/>
    </location>
</feature>
<dbReference type="PROSITE" id="PS51900">
    <property type="entry name" value="CB"/>
    <property type="match status" value="1"/>
</dbReference>
<dbReference type="Gene3D" id="1.10.443.10">
    <property type="entry name" value="Intergrase catalytic core"/>
    <property type="match status" value="1"/>
</dbReference>
<dbReference type="Pfam" id="PF00589">
    <property type="entry name" value="Phage_integrase"/>
    <property type="match status" value="1"/>
</dbReference>
<reference evidence="8 9" key="1">
    <citation type="submission" date="2023-12" db="EMBL/GenBank/DDBJ databases">
        <title>A. evansii MAY27, complete genome.</title>
        <authorList>
            <person name="Wang Y."/>
        </authorList>
    </citation>
    <scope>NUCLEOTIDE SEQUENCE [LARGE SCALE GENOMIC DNA]</scope>
    <source>
        <strain evidence="8 9">MAY27</strain>
    </source>
</reference>
<dbReference type="SUPFAM" id="SSF56349">
    <property type="entry name" value="DNA breaking-rejoining enzymes"/>
    <property type="match status" value="1"/>
</dbReference>
<evidence type="ECO:0000256" key="1">
    <source>
        <dbReference type="ARBA" id="ARBA00008857"/>
    </source>
</evidence>
<dbReference type="InterPro" id="IPR011010">
    <property type="entry name" value="DNA_brk_join_enz"/>
</dbReference>
<protein>
    <submittedName>
        <fullName evidence="8">Tyrosine-type recombinase/integrase</fullName>
    </submittedName>
</protein>
<feature type="domain" description="Tyr recombinase" evidence="6">
    <location>
        <begin position="249"/>
        <end position="436"/>
    </location>
</feature>
<keyword evidence="2" id="KW-0229">DNA integration</keyword>
<dbReference type="Gene3D" id="1.10.150.130">
    <property type="match status" value="1"/>
</dbReference>